<dbReference type="AlphaFoldDB" id="A0AAV5WAW8"/>
<keyword evidence="1" id="KW-0472">Membrane</keyword>
<comment type="caution">
    <text evidence="2">The sequence shown here is derived from an EMBL/GenBank/DDBJ whole genome shotgun (WGS) entry which is preliminary data.</text>
</comment>
<gene>
    <name evidence="2" type="ORF">PFISCL1PPCAC_18459</name>
</gene>
<dbReference type="Proteomes" id="UP001432322">
    <property type="component" value="Unassembled WGS sequence"/>
</dbReference>
<protein>
    <recommendedName>
        <fullName evidence="4">G protein-coupled receptor</fullName>
    </recommendedName>
</protein>
<accession>A0AAV5WAW8</accession>
<dbReference type="PANTHER" id="PTHR31552">
    <property type="entry name" value="SERPENTINE RECEPTOR CLASS GAMMA"/>
    <property type="match status" value="1"/>
</dbReference>
<keyword evidence="1" id="KW-1133">Transmembrane helix</keyword>
<organism evidence="2 3">
    <name type="scientific">Pristionchus fissidentatus</name>
    <dbReference type="NCBI Taxonomy" id="1538716"/>
    <lineage>
        <taxon>Eukaryota</taxon>
        <taxon>Metazoa</taxon>
        <taxon>Ecdysozoa</taxon>
        <taxon>Nematoda</taxon>
        <taxon>Chromadorea</taxon>
        <taxon>Rhabditida</taxon>
        <taxon>Rhabditina</taxon>
        <taxon>Diplogasteromorpha</taxon>
        <taxon>Diplogasteroidea</taxon>
        <taxon>Neodiplogasteridae</taxon>
        <taxon>Pristionchus</taxon>
    </lineage>
</organism>
<keyword evidence="3" id="KW-1185">Reference proteome</keyword>
<name>A0AAV5WAW8_9BILA</name>
<evidence type="ECO:0008006" key="4">
    <source>
        <dbReference type="Google" id="ProtNLM"/>
    </source>
</evidence>
<reference evidence="2" key="1">
    <citation type="submission" date="2023-10" db="EMBL/GenBank/DDBJ databases">
        <title>Genome assembly of Pristionchus species.</title>
        <authorList>
            <person name="Yoshida K."/>
            <person name="Sommer R.J."/>
        </authorList>
    </citation>
    <scope>NUCLEOTIDE SEQUENCE</scope>
    <source>
        <strain evidence="2">RS5133</strain>
    </source>
</reference>
<feature type="transmembrane region" description="Helical" evidence="1">
    <location>
        <begin position="171"/>
        <end position="196"/>
    </location>
</feature>
<keyword evidence="1" id="KW-0812">Transmembrane</keyword>
<proteinExistence type="predicted"/>
<evidence type="ECO:0000256" key="1">
    <source>
        <dbReference type="SAM" id="Phobius"/>
    </source>
</evidence>
<evidence type="ECO:0000313" key="3">
    <source>
        <dbReference type="Proteomes" id="UP001432322"/>
    </source>
</evidence>
<dbReference type="EMBL" id="BTSY01000005">
    <property type="protein sequence ID" value="GMT27162.1"/>
    <property type="molecule type" value="Genomic_DNA"/>
</dbReference>
<sequence length="200" mass="22358">MGAVASTIGKIYIAVHRYFTLRSQQLTENVILALYSDTNSQLLLMQFAISILLFVHVWPAGFKYVFVGGVSIVGALDDATVLISKTIHISSYCIFIICNATFTFLSCRELMRVKRMVEENVDTARAIIRTQRNMILVVTACSISHFVKAAQQYDLFMVGVTLHAIQYPIKILQYPIANGLATYVSPVALVIFSATVRRRL</sequence>
<evidence type="ECO:0000313" key="2">
    <source>
        <dbReference type="EMBL" id="GMT27162.1"/>
    </source>
</evidence>
<dbReference type="PANTHER" id="PTHR31552:SF31">
    <property type="entry name" value="SERPENTINE RECEPTOR CLASS GAMMA"/>
    <property type="match status" value="1"/>
</dbReference>
<feature type="transmembrane region" description="Helical" evidence="1">
    <location>
        <begin position="89"/>
        <end position="107"/>
    </location>
</feature>
<feature type="non-terminal residue" evidence="2">
    <location>
        <position position="200"/>
    </location>
</feature>
<feature type="transmembrane region" description="Helical" evidence="1">
    <location>
        <begin position="134"/>
        <end position="151"/>
    </location>
</feature>